<feature type="domain" description="Chemokine interleukin-8-like" evidence="6">
    <location>
        <begin position="30"/>
        <end position="87"/>
    </location>
</feature>
<dbReference type="InterPro" id="IPR039809">
    <property type="entry name" value="Chemokine_b/g/d"/>
</dbReference>
<evidence type="ECO:0000256" key="1">
    <source>
        <dbReference type="ARBA" id="ARBA00022500"/>
    </source>
</evidence>
<dbReference type="GO" id="GO:0006955">
    <property type="term" value="P:immune response"/>
    <property type="evidence" value="ECO:0007669"/>
    <property type="project" value="InterPro"/>
</dbReference>
<dbReference type="SUPFAM" id="SSF54117">
    <property type="entry name" value="Interleukin 8-like chemokines"/>
    <property type="match status" value="1"/>
</dbReference>
<accession>A0A6P6MD40</accession>
<dbReference type="PANTHER" id="PTHR12015:SF193">
    <property type="entry name" value="STROMAL CELL-DERIVED FACTOR 1"/>
    <property type="match status" value="1"/>
</dbReference>
<feature type="signal peptide" evidence="5">
    <location>
        <begin position="1"/>
        <end position="22"/>
    </location>
</feature>
<reference evidence="8" key="1">
    <citation type="submission" date="2025-08" db="UniProtKB">
        <authorList>
            <consortium name="RefSeq"/>
        </authorList>
    </citation>
    <scope>IDENTIFICATION</scope>
    <source>
        <strain evidence="8">Wakin</strain>
        <tissue evidence="8">Muscle</tissue>
    </source>
</reference>
<evidence type="ECO:0000256" key="4">
    <source>
        <dbReference type="ARBA" id="ARBA00023157"/>
    </source>
</evidence>
<dbReference type="InterPro" id="IPR036048">
    <property type="entry name" value="Interleukin_8-like_sf"/>
</dbReference>
<evidence type="ECO:0000313" key="8">
    <source>
        <dbReference type="RefSeq" id="XP_026094590.1"/>
    </source>
</evidence>
<dbReference type="SMART" id="SM00199">
    <property type="entry name" value="SCY"/>
    <property type="match status" value="1"/>
</dbReference>
<dbReference type="Pfam" id="PF00048">
    <property type="entry name" value="IL8"/>
    <property type="match status" value="1"/>
</dbReference>
<keyword evidence="4" id="KW-1015">Disulfide bond</keyword>
<dbReference type="Gene3D" id="2.40.50.40">
    <property type="match status" value="1"/>
</dbReference>
<protein>
    <submittedName>
        <fullName evidence="8">C-C motif chemokine 14-like</fullName>
    </submittedName>
</protein>
<evidence type="ECO:0000259" key="6">
    <source>
        <dbReference type="SMART" id="SM00199"/>
    </source>
</evidence>
<dbReference type="KEGG" id="caua:113066783"/>
<keyword evidence="3 5" id="KW-0732">Signal</keyword>
<organism evidence="7 8">
    <name type="scientific">Carassius auratus</name>
    <name type="common">Goldfish</name>
    <dbReference type="NCBI Taxonomy" id="7957"/>
    <lineage>
        <taxon>Eukaryota</taxon>
        <taxon>Metazoa</taxon>
        <taxon>Chordata</taxon>
        <taxon>Craniata</taxon>
        <taxon>Vertebrata</taxon>
        <taxon>Euteleostomi</taxon>
        <taxon>Actinopterygii</taxon>
        <taxon>Neopterygii</taxon>
        <taxon>Teleostei</taxon>
        <taxon>Ostariophysi</taxon>
        <taxon>Cypriniformes</taxon>
        <taxon>Cyprinidae</taxon>
        <taxon>Cyprininae</taxon>
        <taxon>Carassius</taxon>
    </lineage>
</organism>
<keyword evidence="1" id="KW-0145">Chemotaxis</keyword>
<dbReference type="GO" id="GO:0005615">
    <property type="term" value="C:extracellular space"/>
    <property type="evidence" value="ECO:0007669"/>
    <property type="project" value="UniProtKB-KW"/>
</dbReference>
<dbReference type="GO" id="GO:0008009">
    <property type="term" value="F:chemokine activity"/>
    <property type="evidence" value="ECO:0007669"/>
    <property type="project" value="InterPro"/>
</dbReference>
<dbReference type="Proteomes" id="UP000515129">
    <property type="component" value="Chromosome 50"/>
</dbReference>
<evidence type="ECO:0000313" key="7">
    <source>
        <dbReference type="Proteomes" id="UP000515129"/>
    </source>
</evidence>
<sequence>MRASSMCLVFGLVLMMAWTSEAQPYGPAVPQNCCFNFIDFQIPTAKIVSAVKTNSHCPVPGIVVTTPRTTFCVKPDEAWIKSYREKHPS</sequence>
<gene>
    <name evidence="8" type="primary">LOC113066783</name>
</gene>
<evidence type="ECO:0000256" key="2">
    <source>
        <dbReference type="ARBA" id="ARBA00022514"/>
    </source>
</evidence>
<name>A0A6P6MD40_CARAU</name>
<dbReference type="RefSeq" id="XP_026094590.1">
    <property type="nucleotide sequence ID" value="XM_026238805.1"/>
</dbReference>
<dbReference type="InterPro" id="IPR001811">
    <property type="entry name" value="Chemokine_IL8-like_dom"/>
</dbReference>
<feature type="chain" id="PRO_5028115143" evidence="5">
    <location>
        <begin position="23"/>
        <end position="89"/>
    </location>
</feature>
<evidence type="ECO:0000256" key="3">
    <source>
        <dbReference type="ARBA" id="ARBA00022729"/>
    </source>
</evidence>
<evidence type="ECO:0000256" key="5">
    <source>
        <dbReference type="SAM" id="SignalP"/>
    </source>
</evidence>
<dbReference type="PANTHER" id="PTHR12015">
    <property type="entry name" value="SMALL INDUCIBLE CYTOKINE A"/>
    <property type="match status" value="1"/>
</dbReference>
<keyword evidence="7" id="KW-1185">Reference proteome</keyword>
<keyword evidence="2" id="KW-0202">Cytokine</keyword>
<proteinExistence type="predicted"/>
<dbReference type="GeneID" id="113066783"/>
<dbReference type="AlphaFoldDB" id="A0A6P6MD40"/>